<evidence type="ECO:0000256" key="3">
    <source>
        <dbReference type="ARBA" id="ARBA00022490"/>
    </source>
</evidence>
<evidence type="ECO:0000256" key="5">
    <source>
        <dbReference type="ARBA" id="ARBA00023212"/>
    </source>
</evidence>
<dbReference type="AlphaFoldDB" id="M2LC64"/>
<gene>
    <name evidence="9" type="ORF">BAUCODRAFT_116254</name>
</gene>
<protein>
    <recommendedName>
        <fullName evidence="6">Spindle pole body component</fullName>
    </recommendedName>
</protein>
<dbReference type="InterPro" id="IPR042241">
    <property type="entry name" value="GCP_C_sf"/>
</dbReference>
<dbReference type="GO" id="GO:0051225">
    <property type="term" value="P:spindle assembly"/>
    <property type="evidence" value="ECO:0007669"/>
    <property type="project" value="TreeGrafter"/>
</dbReference>
<evidence type="ECO:0000259" key="8">
    <source>
        <dbReference type="Pfam" id="PF17681"/>
    </source>
</evidence>
<evidence type="ECO:0000256" key="6">
    <source>
        <dbReference type="RuleBase" id="RU363050"/>
    </source>
</evidence>
<dbReference type="InterPro" id="IPR007259">
    <property type="entry name" value="GCP"/>
</dbReference>
<dbReference type="OMA" id="QLSMWLL"/>
<keyword evidence="5 6" id="KW-0206">Cytoskeleton</keyword>
<evidence type="ECO:0000313" key="9">
    <source>
        <dbReference type="EMBL" id="EMC91522.1"/>
    </source>
</evidence>
<dbReference type="Pfam" id="PF17681">
    <property type="entry name" value="GCP_N_terminal"/>
    <property type="match status" value="1"/>
</dbReference>
<dbReference type="InterPro" id="IPR041470">
    <property type="entry name" value="GCP_N"/>
</dbReference>
<dbReference type="HOGENOM" id="CLU_005595_0_0_1"/>
<evidence type="ECO:0000259" key="7">
    <source>
        <dbReference type="Pfam" id="PF04130"/>
    </source>
</evidence>
<name>M2LC64_BAUPA</name>
<dbReference type="GO" id="GO:0007020">
    <property type="term" value="P:microtubule nucleation"/>
    <property type="evidence" value="ECO:0007669"/>
    <property type="project" value="InterPro"/>
</dbReference>
<organism evidence="9 10">
    <name type="scientific">Baudoinia panamericana (strain UAMH 10762)</name>
    <name type="common">Angels' share fungus</name>
    <name type="synonym">Baudoinia compniacensis (strain UAMH 10762)</name>
    <dbReference type="NCBI Taxonomy" id="717646"/>
    <lineage>
        <taxon>Eukaryota</taxon>
        <taxon>Fungi</taxon>
        <taxon>Dikarya</taxon>
        <taxon>Ascomycota</taxon>
        <taxon>Pezizomycotina</taxon>
        <taxon>Dothideomycetes</taxon>
        <taxon>Dothideomycetidae</taxon>
        <taxon>Mycosphaerellales</taxon>
        <taxon>Teratosphaeriaceae</taxon>
        <taxon>Baudoinia</taxon>
    </lineage>
</organism>
<proteinExistence type="inferred from homology"/>
<dbReference type="OrthoDB" id="78652at2759"/>
<keyword evidence="10" id="KW-1185">Reference proteome</keyword>
<dbReference type="GO" id="GO:0031122">
    <property type="term" value="P:cytoplasmic microtubule organization"/>
    <property type="evidence" value="ECO:0007669"/>
    <property type="project" value="TreeGrafter"/>
</dbReference>
<dbReference type="GO" id="GO:0000278">
    <property type="term" value="P:mitotic cell cycle"/>
    <property type="evidence" value="ECO:0007669"/>
    <property type="project" value="TreeGrafter"/>
</dbReference>
<dbReference type="InterPro" id="IPR040457">
    <property type="entry name" value="GCP_C"/>
</dbReference>
<dbReference type="GO" id="GO:0051011">
    <property type="term" value="F:microtubule minus-end binding"/>
    <property type="evidence" value="ECO:0007669"/>
    <property type="project" value="TreeGrafter"/>
</dbReference>
<dbReference type="STRING" id="717646.M2LC64"/>
<dbReference type="GO" id="GO:0005874">
    <property type="term" value="C:microtubule"/>
    <property type="evidence" value="ECO:0007669"/>
    <property type="project" value="UniProtKB-KW"/>
</dbReference>
<keyword evidence="4 6" id="KW-0493">Microtubule</keyword>
<dbReference type="Pfam" id="PF04130">
    <property type="entry name" value="GCP_C_terminal"/>
    <property type="match status" value="1"/>
</dbReference>
<keyword evidence="3 6" id="KW-0963">Cytoplasm</keyword>
<dbReference type="eggNOG" id="KOG2065">
    <property type="taxonomic scope" value="Eukaryota"/>
</dbReference>
<dbReference type="EMBL" id="KB445563">
    <property type="protein sequence ID" value="EMC91522.1"/>
    <property type="molecule type" value="Genomic_DNA"/>
</dbReference>
<dbReference type="PANTHER" id="PTHR19302:SF27">
    <property type="entry name" value="GAMMA-TUBULIN COMPLEX COMPONENT 4"/>
    <property type="match status" value="1"/>
</dbReference>
<accession>M2LC64</accession>
<evidence type="ECO:0000256" key="4">
    <source>
        <dbReference type="ARBA" id="ARBA00022701"/>
    </source>
</evidence>
<comment type="subcellular location">
    <subcellularLocation>
        <location evidence="1 6">Cytoplasm</location>
        <location evidence="1 6">Cytoskeleton</location>
        <location evidence="1 6">Microtubule organizing center</location>
    </subcellularLocation>
</comment>
<dbReference type="GO" id="GO:0044732">
    <property type="term" value="C:mitotic spindle pole body"/>
    <property type="evidence" value="ECO:0007669"/>
    <property type="project" value="TreeGrafter"/>
</dbReference>
<comment type="similarity">
    <text evidence="2 6">Belongs to the TUBGCP family.</text>
</comment>
<feature type="domain" description="Gamma tubulin complex component protein N-terminal" evidence="8">
    <location>
        <begin position="2"/>
        <end position="262"/>
    </location>
</feature>
<dbReference type="GO" id="GO:0043015">
    <property type="term" value="F:gamma-tubulin binding"/>
    <property type="evidence" value="ECO:0007669"/>
    <property type="project" value="InterPro"/>
</dbReference>
<sequence length="736" mass="82154">MLHEILLALSGHRSPLFDHVQIPGRLAKDKAGATGVTELVSPSEAALLEPIGRLARLHRLLRHHAQDIAANHESSICRAVATSIREKQLARFQQKILIVESRILAQDATLVGAYDIVPLASVVCEFDEWHCLMEWLWKTVRFVQPEAQGESQSQPHQACNGATLINYLREQASTGFLEIEMAAAELSGAAETAWLRQLSSWLVSGKLPSHGAHDFFIKMSTDSEGDHVVFSKDQQLLPTFVAPQTASSILFIGKSLYQVKRPMHKPPIGIAVDGAELATAHLQQLTSLRLPIIPSQLTSAVSAIRVSLFQNILQILLPMDSIENLLLCLRRYFLLDHGDFAMALIEEAETELQARQRSIGRFGQQDPEKALKGLVINDAELQQTLTRTWKALARDNGDGDDAAEYAAKHLTLAVSSQINRSSSSNSLHDTADNLPRHLFSDALFPARTTLGMKLDPPLDLFLSLRELETYSVINAYLLAIRRAQVKLSELWRQSTVRRDRLTTEYLKMAPELRTRIKTRTRQSRKLWATCTAANLLVCETAAYMEGEVVKQSCDEFEFWVKNPTCFADVDGSGVSLGRSQRTDVAQRDPETLAAAHRAFLAALTHALLLTDASFTKALRSLLGNIDALIAFISQLVDIQQKLDVEVEAGDQSSYTVEEEQRLALELDRARKRVDSDRRSVINRLRQLNHKRIGSLRYLPRTLNGMSDFEPWKGGGVDRLLMKLQFAEMTDDGIDVV</sequence>
<dbReference type="Proteomes" id="UP000011761">
    <property type="component" value="Unassembled WGS sequence"/>
</dbReference>
<dbReference type="RefSeq" id="XP_007681083.1">
    <property type="nucleotide sequence ID" value="XM_007682893.1"/>
</dbReference>
<evidence type="ECO:0000256" key="2">
    <source>
        <dbReference type="ARBA" id="ARBA00010337"/>
    </source>
</evidence>
<reference evidence="9 10" key="1">
    <citation type="journal article" date="2012" name="PLoS Pathog.">
        <title>Diverse lifestyles and strategies of plant pathogenesis encoded in the genomes of eighteen Dothideomycetes fungi.</title>
        <authorList>
            <person name="Ohm R.A."/>
            <person name="Feau N."/>
            <person name="Henrissat B."/>
            <person name="Schoch C.L."/>
            <person name="Horwitz B.A."/>
            <person name="Barry K.W."/>
            <person name="Condon B.J."/>
            <person name="Copeland A.C."/>
            <person name="Dhillon B."/>
            <person name="Glaser F."/>
            <person name="Hesse C.N."/>
            <person name="Kosti I."/>
            <person name="LaButti K."/>
            <person name="Lindquist E.A."/>
            <person name="Lucas S."/>
            <person name="Salamov A.A."/>
            <person name="Bradshaw R.E."/>
            <person name="Ciuffetti L."/>
            <person name="Hamelin R.C."/>
            <person name="Kema G.H.J."/>
            <person name="Lawrence C."/>
            <person name="Scott J.A."/>
            <person name="Spatafora J.W."/>
            <person name="Turgeon B.G."/>
            <person name="de Wit P.J.G.M."/>
            <person name="Zhong S."/>
            <person name="Goodwin S.B."/>
            <person name="Grigoriev I.V."/>
        </authorList>
    </citation>
    <scope>NUCLEOTIDE SEQUENCE [LARGE SCALE GENOMIC DNA]</scope>
    <source>
        <strain evidence="9 10">UAMH 10762</strain>
    </source>
</reference>
<dbReference type="GO" id="GO:0000930">
    <property type="term" value="C:gamma-tubulin complex"/>
    <property type="evidence" value="ECO:0007669"/>
    <property type="project" value="UniProtKB-ARBA"/>
</dbReference>
<dbReference type="KEGG" id="bcom:BAUCODRAFT_116254"/>
<dbReference type="Gene3D" id="1.20.120.1900">
    <property type="entry name" value="Gamma-tubulin complex, C-terminal domain"/>
    <property type="match status" value="1"/>
</dbReference>
<evidence type="ECO:0000256" key="1">
    <source>
        <dbReference type="ARBA" id="ARBA00004267"/>
    </source>
</evidence>
<dbReference type="PANTHER" id="PTHR19302">
    <property type="entry name" value="GAMMA TUBULIN COMPLEX PROTEIN"/>
    <property type="match status" value="1"/>
</dbReference>
<evidence type="ECO:0000313" key="10">
    <source>
        <dbReference type="Proteomes" id="UP000011761"/>
    </source>
</evidence>
<dbReference type="GeneID" id="19107261"/>
<dbReference type="GO" id="GO:0051321">
    <property type="term" value="P:meiotic cell cycle"/>
    <property type="evidence" value="ECO:0007669"/>
    <property type="project" value="TreeGrafter"/>
</dbReference>
<dbReference type="GO" id="GO:0000922">
    <property type="term" value="C:spindle pole"/>
    <property type="evidence" value="ECO:0007669"/>
    <property type="project" value="InterPro"/>
</dbReference>
<feature type="domain" description="Gamma tubulin complex component C-terminal" evidence="7">
    <location>
        <begin position="326"/>
        <end position="703"/>
    </location>
</feature>